<protein>
    <submittedName>
        <fullName evidence="5">Peptidase family M28</fullName>
    </submittedName>
</protein>
<proteinExistence type="predicted"/>
<sequence length="333" mass="36829">MYKKLTVAAASLFFLASACHNNNASAPGNDSSSTATTTATTDNVPRFQADSAYNYVAKQVAFGPRIPNTPAQEACATWIINTVKPWADTVYVQRTNVTGPHHESLRCINVIASFNPAAKQRLLILAHWDTRPQADQDSGVNKNKRFDGADDGGSGVAVMLEVARHLYTQKIPATVGIDLLFADVEDSGISEIPDSYALGTQYWARHPHVPGYKANYGILLDMVGGKGSTFFMESTSKEKAYPQMKMFWDVANTLGSSDYFRYDDLGDPIDDDHVYVNNIAKIPTFDILAWQPSRNFAAHWHTTHDDMQIIDKATLHAVGQTLLQVIYTQPFNY</sequence>
<feature type="signal peptide" evidence="3">
    <location>
        <begin position="1"/>
        <end position="26"/>
    </location>
</feature>
<evidence type="ECO:0000256" key="3">
    <source>
        <dbReference type="SAM" id="SignalP"/>
    </source>
</evidence>
<dbReference type="SUPFAM" id="SSF53187">
    <property type="entry name" value="Zn-dependent exopeptidases"/>
    <property type="match status" value="1"/>
</dbReference>
<dbReference type="InterPro" id="IPR007484">
    <property type="entry name" value="Peptidase_M28"/>
</dbReference>
<keyword evidence="1" id="KW-0808">Transferase</keyword>
<evidence type="ECO:0000256" key="1">
    <source>
        <dbReference type="ARBA" id="ARBA00022679"/>
    </source>
</evidence>
<feature type="domain" description="Peptidase M28" evidence="4">
    <location>
        <begin position="109"/>
        <end position="325"/>
    </location>
</feature>
<dbReference type="Pfam" id="PF04389">
    <property type="entry name" value="Peptidase_M28"/>
    <property type="match status" value="1"/>
</dbReference>
<organism evidence="5 6">
    <name type="scientific">Chitinophaga costaii</name>
    <dbReference type="NCBI Taxonomy" id="1335309"/>
    <lineage>
        <taxon>Bacteria</taxon>
        <taxon>Pseudomonadati</taxon>
        <taxon>Bacteroidota</taxon>
        <taxon>Chitinophagia</taxon>
        <taxon>Chitinophagales</taxon>
        <taxon>Chitinophagaceae</taxon>
        <taxon>Chitinophaga</taxon>
    </lineage>
</organism>
<name>A0A1C4ABE1_9BACT</name>
<evidence type="ECO:0000313" key="5">
    <source>
        <dbReference type="EMBL" id="SCB91952.1"/>
    </source>
</evidence>
<accession>A0A1C4ABE1</accession>
<evidence type="ECO:0000259" key="4">
    <source>
        <dbReference type="Pfam" id="PF04389"/>
    </source>
</evidence>
<dbReference type="AlphaFoldDB" id="A0A1C4ABE1"/>
<dbReference type="EMBL" id="FMAR01000002">
    <property type="protein sequence ID" value="SCB91952.1"/>
    <property type="molecule type" value="Genomic_DNA"/>
</dbReference>
<evidence type="ECO:0000256" key="2">
    <source>
        <dbReference type="ARBA" id="ARBA00023315"/>
    </source>
</evidence>
<feature type="chain" id="PRO_5008688600" evidence="3">
    <location>
        <begin position="27"/>
        <end position="333"/>
    </location>
</feature>
<dbReference type="Proteomes" id="UP000242818">
    <property type="component" value="Unassembled WGS sequence"/>
</dbReference>
<reference evidence="5 6" key="1">
    <citation type="submission" date="2016-08" db="EMBL/GenBank/DDBJ databases">
        <authorList>
            <person name="Seilhamer J.J."/>
        </authorList>
    </citation>
    <scope>NUCLEOTIDE SEQUENCE [LARGE SCALE GENOMIC DNA]</scope>
    <source>
        <strain evidence="5 6">A37T2</strain>
    </source>
</reference>
<evidence type="ECO:0000313" key="6">
    <source>
        <dbReference type="Proteomes" id="UP000242818"/>
    </source>
</evidence>
<dbReference type="GO" id="GO:0016603">
    <property type="term" value="F:glutaminyl-peptide cyclotransferase activity"/>
    <property type="evidence" value="ECO:0007669"/>
    <property type="project" value="TreeGrafter"/>
</dbReference>
<dbReference type="GO" id="GO:0008270">
    <property type="term" value="F:zinc ion binding"/>
    <property type="evidence" value="ECO:0007669"/>
    <property type="project" value="TreeGrafter"/>
</dbReference>
<dbReference type="STRING" id="1335309.GA0116948_10256"/>
<gene>
    <name evidence="5" type="ORF">GA0116948_10256</name>
</gene>
<dbReference type="PANTHER" id="PTHR12283:SF6">
    <property type="entry name" value="GLUTAMINYL-PEPTIDE CYCLOTRANSFERASE-RELATED"/>
    <property type="match status" value="1"/>
</dbReference>
<keyword evidence="3" id="KW-0732">Signal</keyword>
<dbReference type="PANTHER" id="PTHR12283">
    <property type="entry name" value="GLUTAMINYL-PEPTIDE CYCLOTRANSFERASE"/>
    <property type="match status" value="1"/>
</dbReference>
<keyword evidence="6" id="KW-1185">Reference proteome</keyword>
<dbReference type="PROSITE" id="PS51257">
    <property type="entry name" value="PROKAR_LIPOPROTEIN"/>
    <property type="match status" value="1"/>
</dbReference>
<dbReference type="Gene3D" id="3.40.630.10">
    <property type="entry name" value="Zn peptidases"/>
    <property type="match status" value="1"/>
</dbReference>
<dbReference type="InterPro" id="IPR040234">
    <property type="entry name" value="QC/QCL"/>
</dbReference>
<keyword evidence="2" id="KW-0012">Acyltransferase</keyword>